<evidence type="ECO:0000313" key="2">
    <source>
        <dbReference type="Proteomes" id="UP000711178"/>
    </source>
</evidence>
<keyword evidence="2" id="KW-1185">Reference proteome</keyword>
<dbReference type="Proteomes" id="UP000711178">
    <property type="component" value="Unassembled WGS sequence"/>
</dbReference>
<comment type="caution">
    <text evidence="1">The sequence shown here is derived from an EMBL/GenBank/DDBJ whole genome shotgun (WGS) entry which is preliminary data.</text>
</comment>
<dbReference type="GeneID" id="89686440"/>
<reference evidence="1 2" key="1">
    <citation type="submission" date="2021-05" db="EMBL/GenBank/DDBJ databases">
        <title>Draft Whole Genome Sequencing Of Biosensor Chromobacterium violaceum Strain CV026 Reveals A Regulatory RNA In Chromobacterium violaceum Phenotype Regulatory Network.</title>
        <authorList>
            <person name="Hong K.W."/>
            <person name="Chan K.G."/>
            <person name="Chang C.-Y."/>
        </authorList>
    </citation>
    <scope>NUCLEOTIDE SEQUENCE [LARGE SCALE GENOMIC DNA]</scope>
    <source>
        <strain evidence="1 2">ATCC 31532</strain>
    </source>
</reference>
<dbReference type="NCBIfam" id="TIGR01635">
    <property type="entry name" value="tail_comp_S"/>
    <property type="match status" value="1"/>
</dbReference>
<organism evidence="1 2">
    <name type="scientific">Chromobacterium subtsugae</name>
    <dbReference type="NCBI Taxonomy" id="251747"/>
    <lineage>
        <taxon>Bacteria</taxon>
        <taxon>Pseudomonadati</taxon>
        <taxon>Pseudomonadota</taxon>
        <taxon>Betaproteobacteria</taxon>
        <taxon>Neisseriales</taxon>
        <taxon>Chromobacteriaceae</taxon>
        <taxon>Chromobacterium</taxon>
    </lineage>
</organism>
<dbReference type="Pfam" id="PF05069">
    <property type="entry name" value="Phage_tail_S"/>
    <property type="match status" value="1"/>
</dbReference>
<gene>
    <name evidence="1" type="ORF">KIF53_13305</name>
</gene>
<proteinExistence type="predicted"/>
<sequence length="152" mass="16392">MSDFVSITIQDDQVQRALRRLESSVADMTPAMRAIAASLAFITEENFEAEGRPSWTPSQRATNDGGVTLQHRGQLAASVVTAYDARSSQIGSNLDYARIHQLGGQAGRNEAVELEPRPYLPMTEDGELQPEAGEAVIGAVMRHLQHAAGTGM</sequence>
<dbReference type="RefSeq" id="WP_043579961.1">
    <property type="nucleotide sequence ID" value="NZ_CP142381.1"/>
</dbReference>
<evidence type="ECO:0000313" key="1">
    <source>
        <dbReference type="EMBL" id="MBW8288606.1"/>
    </source>
</evidence>
<dbReference type="EMBL" id="JAHDTB010000011">
    <property type="protein sequence ID" value="MBW8288606.1"/>
    <property type="molecule type" value="Genomic_DNA"/>
</dbReference>
<protein>
    <submittedName>
        <fullName evidence="1">Phage virion morphogenesis protein</fullName>
    </submittedName>
</protein>
<dbReference type="InterPro" id="IPR006522">
    <property type="entry name" value="Phage_virion_morphogenesis"/>
</dbReference>
<name>A0ABS7FEW3_9NEIS</name>
<accession>A0ABS7FEW3</accession>